<reference evidence="1 2" key="1">
    <citation type="submission" date="2020-11" db="EMBL/GenBank/DDBJ databases">
        <title>Pseudonocardia abyssalis sp. nov. and Pseudonocardia oceani sp. nov., description and phylogenomic analysis of two novel actinomycetes isolated from the deep Southern Ocean.</title>
        <authorList>
            <person name="Parra J."/>
        </authorList>
    </citation>
    <scope>NUCLEOTIDE SEQUENCE [LARGE SCALE GENOMIC DNA]</scope>
    <source>
        <strain evidence="1 2">KRD-168</strain>
    </source>
</reference>
<sequence>MPGQPSTVDRSDVVRRLTEEFSDLVPADVVRREVSVAARELRGQVPAGSFAEMLHRLASYRLRGWVVVRR</sequence>
<dbReference type="EMBL" id="JADQDK010000001">
    <property type="protein sequence ID" value="MBW0133115.1"/>
    <property type="molecule type" value="Genomic_DNA"/>
</dbReference>
<dbReference type="Proteomes" id="UP000694287">
    <property type="component" value="Unassembled WGS sequence"/>
</dbReference>
<protein>
    <submittedName>
        <fullName evidence="1">Uncharacterized protein</fullName>
    </submittedName>
</protein>
<keyword evidence="2" id="KW-1185">Reference proteome</keyword>
<comment type="caution">
    <text evidence="1">The sequence shown here is derived from an EMBL/GenBank/DDBJ whole genome shotgun (WGS) entry which is preliminary data.</text>
</comment>
<name>A0ABS6ULI1_9PSEU</name>
<proteinExistence type="predicted"/>
<dbReference type="RefSeq" id="WP_218605334.1">
    <property type="nucleotide sequence ID" value="NZ_JADQDJ010000335.1"/>
</dbReference>
<evidence type="ECO:0000313" key="1">
    <source>
        <dbReference type="EMBL" id="MBW0133115.1"/>
    </source>
</evidence>
<accession>A0ABS6ULI1</accession>
<organism evidence="1 2">
    <name type="scientific">Pseudonocardia abyssalis</name>
    <dbReference type="NCBI Taxonomy" id="2792008"/>
    <lineage>
        <taxon>Bacteria</taxon>
        <taxon>Bacillati</taxon>
        <taxon>Actinomycetota</taxon>
        <taxon>Actinomycetes</taxon>
        <taxon>Pseudonocardiales</taxon>
        <taxon>Pseudonocardiaceae</taxon>
        <taxon>Pseudonocardia</taxon>
    </lineage>
</organism>
<evidence type="ECO:0000313" key="2">
    <source>
        <dbReference type="Proteomes" id="UP000694287"/>
    </source>
</evidence>
<gene>
    <name evidence="1" type="ORF">I4I81_02425</name>
</gene>